<protein>
    <submittedName>
        <fullName evidence="1">Phospholipase C accessory protein PlcR</fullName>
    </submittedName>
</protein>
<organism evidence="1 2">
    <name type="scientific">Pseudomonas edaphica</name>
    <dbReference type="NCBI Taxonomy" id="2006980"/>
    <lineage>
        <taxon>Bacteria</taxon>
        <taxon>Pseudomonadati</taxon>
        <taxon>Pseudomonadota</taxon>
        <taxon>Gammaproteobacteria</taxon>
        <taxon>Pseudomonadales</taxon>
        <taxon>Pseudomonadaceae</taxon>
        <taxon>Pseudomonas</taxon>
    </lineage>
</organism>
<comment type="caution">
    <text evidence="1">The sequence shown here is derived from an EMBL/GenBank/DDBJ whole genome shotgun (WGS) entry which is preliminary data.</text>
</comment>
<reference evidence="1 2" key="1">
    <citation type="submission" date="2019-05" db="EMBL/GenBank/DDBJ databases">
        <title>Pseudomonas edaphica sp. nov., isolated from rhizospheric soil of Cistus ladanifer L. in Spain.</title>
        <authorList>
            <person name="Peix A."/>
        </authorList>
    </citation>
    <scope>NUCLEOTIDE SEQUENCE [LARGE SCALE GENOMIC DNA]</scope>
    <source>
        <strain evidence="1 2">RD25</strain>
    </source>
</reference>
<name>A0ABY2U752_9PSED</name>
<gene>
    <name evidence="1" type="ORF">FEM54_12405</name>
</gene>
<dbReference type="EMBL" id="VBVZ01000154">
    <property type="protein sequence ID" value="TLG91591.1"/>
    <property type="molecule type" value="Genomic_DNA"/>
</dbReference>
<keyword evidence="2" id="KW-1185">Reference proteome</keyword>
<evidence type="ECO:0000313" key="1">
    <source>
        <dbReference type="EMBL" id="TLG91591.1"/>
    </source>
</evidence>
<evidence type="ECO:0000313" key="2">
    <source>
        <dbReference type="Proteomes" id="UP000304941"/>
    </source>
</evidence>
<sequence length="150" mass="16813">MIDAQTLSSLAQRIGAFSQTAESLPEPERKQTAMHLIEAIENVVAQGADLHAAYEYAQQLTMHIESSSSSLEALNYQVWRKLKDNYTPPPAPTAAQREQIEIYSKASEQIIDEVLSSTEGEEAQHVLIEEKLSTLRKQVFGIEEPQFLLQ</sequence>
<accession>A0ABY2U752</accession>
<dbReference type="Proteomes" id="UP000304941">
    <property type="component" value="Unassembled WGS sequence"/>
</dbReference>
<proteinExistence type="predicted"/>
<dbReference type="RefSeq" id="WP_138451142.1">
    <property type="nucleotide sequence ID" value="NZ_VBVZ01000154.1"/>
</dbReference>